<dbReference type="AlphaFoldDB" id="A0AAV2ME56"/>
<feature type="compositionally biased region" description="Basic and acidic residues" evidence="5">
    <location>
        <begin position="31"/>
        <end position="40"/>
    </location>
</feature>
<protein>
    <submittedName>
        <fullName evidence="6">Uncharacterized protein</fullName>
    </submittedName>
</protein>
<dbReference type="EMBL" id="OZ035829">
    <property type="protein sequence ID" value="CAL1611652.1"/>
    <property type="molecule type" value="Genomic_DNA"/>
</dbReference>
<evidence type="ECO:0000256" key="1">
    <source>
        <dbReference type="ARBA" id="ARBA00004370"/>
    </source>
</evidence>
<evidence type="ECO:0000313" key="7">
    <source>
        <dbReference type="Proteomes" id="UP001497482"/>
    </source>
</evidence>
<feature type="region of interest" description="Disordered" evidence="5">
    <location>
        <begin position="162"/>
        <end position="184"/>
    </location>
</feature>
<keyword evidence="3" id="KW-0963">Cytoplasm</keyword>
<organism evidence="6 7">
    <name type="scientific">Knipowitschia caucasica</name>
    <name type="common">Caucasian dwarf goby</name>
    <name type="synonym">Pomatoschistus caucasicus</name>
    <dbReference type="NCBI Taxonomy" id="637954"/>
    <lineage>
        <taxon>Eukaryota</taxon>
        <taxon>Metazoa</taxon>
        <taxon>Chordata</taxon>
        <taxon>Craniata</taxon>
        <taxon>Vertebrata</taxon>
        <taxon>Euteleostomi</taxon>
        <taxon>Actinopterygii</taxon>
        <taxon>Neopterygii</taxon>
        <taxon>Teleostei</taxon>
        <taxon>Neoteleostei</taxon>
        <taxon>Acanthomorphata</taxon>
        <taxon>Gobiaria</taxon>
        <taxon>Gobiiformes</taxon>
        <taxon>Gobioidei</taxon>
        <taxon>Gobiidae</taxon>
        <taxon>Gobiinae</taxon>
        <taxon>Knipowitschia</taxon>
    </lineage>
</organism>
<evidence type="ECO:0000256" key="2">
    <source>
        <dbReference type="ARBA" id="ARBA00004496"/>
    </source>
</evidence>
<feature type="region of interest" description="Disordered" evidence="5">
    <location>
        <begin position="76"/>
        <end position="111"/>
    </location>
</feature>
<dbReference type="GO" id="GO:0036195">
    <property type="term" value="C:muscle cell projection membrane"/>
    <property type="evidence" value="ECO:0007669"/>
    <property type="project" value="TreeGrafter"/>
</dbReference>
<feature type="compositionally biased region" description="Basic and acidic residues" evidence="5">
    <location>
        <begin position="84"/>
        <end position="99"/>
    </location>
</feature>
<evidence type="ECO:0000256" key="4">
    <source>
        <dbReference type="ARBA" id="ARBA00023136"/>
    </source>
</evidence>
<dbReference type="PANTHER" id="PTHR15871">
    <property type="entry name" value="PH DOMAIN-CONTAINING PROTEIN"/>
    <property type="match status" value="1"/>
</dbReference>
<reference evidence="6 7" key="1">
    <citation type="submission" date="2024-04" db="EMBL/GenBank/DDBJ databases">
        <authorList>
            <person name="Waldvogel A.-M."/>
            <person name="Schoenle A."/>
        </authorList>
    </citation>
    <scope>NUCLEOTIDE SEQUENCE [LARGE SCALE GENOMIC DNA]</scope>
</reference>
<dbReference type="InterPro" id="IPR043448">
    <property type="entry name" value="PKHO1/2"/>
</dbReference>
<evidence type="ECO:0000256" key="5">
    <source>
        <dbReference type="SAM" id="MobiDB-lite"/>
    </source>
</evidence>
<feature type="compositionally biased region" description="Basic and acidic residues" evidence="5">
    <location>
        <begin position="11"/>
        <end position="20"/>
    </location>
</feature>
<accession>A0AAV2ME56</accession>
<comment type="subcellular location">
    <subcellularLocation>
        <location evidence="2">Cytoplasm</location>
    </subcellularLocation>
    <subcellularLocation>
        <location evidence="1">Membrane</location>
    </subcellularLocation>
</comment>
<dbReference type="PANTHER" id="PTHR15871:SF1">
    <property type="entry name" value="PLECKSTRIN HOMOLOGY DOMAIN-CONTAINING FAMILY O MEMBER 1"/>
    <property type="match status" value="1"/>
</dbReference>
<dbReference type="GO" id="GO:1901739">
    <property type="term" value="P:regulation of myoblast fusion"/>
    <property type="evidence" value="ECO:0007669"/>
    <property type="project" value="TreeGrafter"/>
</dbReference>
<gene>
    <name evidence="6" type="ORF">KC01_LOCUS38046</name>
</gene>
<evidence type="ECO:0000256" key="3">
    <source>
        <dbReference type="ARBA" id="ARBA00022490"/>
    </source>
</evidence>
<name>A0AAV2ME56_KNICA</name>
<proteinExistence type="predicted"/>
<dbReference type="Proteomes" id="UP001497482">
    <property type="component" value="Chromosome 7"/>
</dbReference>
<keyword evidence="7" id="KW-1185">Reference proteome</keyword>
<evidence type="ECO:0000313" key="6">
    <source>
        <dbReference type="EMBL" id="CAL1611652.1"/>
    </source>
</evidence>
<sequence>MCLTPGGAQGHQEEHRDTRRSTGTAGGAQRQQEEHRDTRRNTGTAGGAQGQQEEHRDSRRSTGALQSLGCSLLCPGTSAASPRGAERPDPRGAKVEMKRSSVGKRVAEAPPPEKSSWLRQFCGRGFFREIWKNRFVILRQEQLLICHQGVVRWTRDRCVGGERGRKKEGELERREMEGGMEEER</sequence>
<dbReference type="GO" id="GO:0032587">
    <property type="term" value="C:ruffle membrane"/>
    <property type="evidence" value="ECO:0007669"/>
    <property type="project" value="TreeGrafter"/>
</dbReference>
<feature type="region of interest" description="Disordered" evidence="5">
    <location>
        <begin position="1"/>
        <end position="64"/>
    </location>
</feature>
<feature type="compositionally biased region" description="Basic and acidic residues" evidence="5">
    <location>
        <begin position="162"/>
        <end position="177"/>
    </location>
</feature>
<keyword evidence="4" id="KW-0472">Membrane</keyword>
<dbReference type="GO" id="GO:0005737">
    <property type="term" value="C:cytoplasm"/>
    <property type="evidence" value="ECO:0007669"/>
    <property type="project" value="UniProtKB-SubCell"/>
</dbReference>